<reference evidence="2 3" key="1">
    <citation type="submission" date="2018-11" db="EMBL/GenBank/DDBJ databases">
        <title>Novel bacteria species description.</title>
        <authorList>
            <person name="Han J.-H."/>
        </authorList>
    </citation>
    <scope>NUCLEOTIDE SEQUENCE [LARGE SCALE GENOMIC DNA]</scope>
    <source>
        <strain evidence="2 3">KCTC23259</strain>
    </source>
</reference>
<dbReference type="AlphaFoldDB" id="A0AAE3H052"/>
<name>A0AAE3H052_9BACT</name>
<dbReference type="InterPro" id="IPR014710">
    <property type="entry name" value="RmlC-like_jellyroll"/>
</dbReference>
<dbReference type="Pfam" id="PF00027">
    <property type="entry name" value="cNMP_binding"/>
    <property type="match status" value="1"/>
</dbReference>
<dbReference type="InterPro" id="IPR018490">
    <property type="entry name" value="cNMP-bd_dom_sf"/>
</dbReference>
<protein>
    <submittedName>
        <fullName evidence="2">Crp/Fnr family transcriptional regulator</fullName>
    </submittedName>
</protein>
<keyword evidence="3" id="KW-1185">Reference proteome</keyword>
<evidence type="ECO:0000259" key="1">
    <source>
        <dbReference type="PROSITE" id="PS50042"/>
    </source>
</evidence>
<feature type="domain" description="Cyclic nucleotide-binding" evidence="1">
    <location>
        <begin position="14"/>
        <end position="118"/>
    </location>
</feature>
<comment type="caution">
    <text evidence="2">The sequence shown here is derived from an EMBL/GenBank/DDBJ whole genome shotgun (WGS) entry which is preliminary data.</text>
</comment>
<sequence>MTTPRLLKAKLRTEINGLTESELDSFSELWTIKKNLNRHELLYQKGKTENNIYFIESGTLKICYDLKDQEIIVGFGYKNTFIFDLPSFFTEQPSNFHIQAIKSSQLFGINKTDFYKVLDSNLTIAKYWRTRTELILLDLVEREIDILTTSPEERYQRLQKRHPELFQHIPNKYIAAYLRMTPETLSRLKKS</sequence>
<dbReference type="SUPFAM" id="SSF51206">
    <property type="entry name" value="cAMP-binding domain-like"/>
    <property type="match status" value="1"/>
</dbReference>
<dbReference type="EMBL" id="RJUF01000002">
    <property type="protein sequence ID" value="MCP9761606.1"/>
    <property type="molecule type" value="Genomic_DNA"/>
</dbReference>
<dbReference type="Gene3D" id="2.60.120.10">
    <property type="entry name" value="Jelly Rolls"/>
    <property type="match status" value="1"/>
</dbReference>
<dbReference type="RefSeq" id="WP_255035347.1">
    <property type="nucleotide sequence ID" value="NZ_RJUF01000002.1"/>
</dbReference>
<accession>A0AAE3H052</accession>
<organism evidence="2 3">
    <name type="scientific">Lacihabitans soyangensis</name>
    <dbReference type="NCBI Taxonomy" id="869394"/>
    <lineage>
        <taxon>Bacteria</taxon>
        <taxon>Pseudomonadati</taxon>
        <taxon>Bacteroidota</taxon>
        <taxon>Cytophagia</taxon>
        <taxon>Cytophagales</taxon>
        <taxon>Leadbetterellaceae</taxon>
        <taxon>Lacihabitans</taxon>
    </lineage>
</organism>
<dbReference type="InterPro" id="IPR000595">
    <property type="entry name" value="cNMP-bd_dom"/>
</dbReference>
<evidence type="ECO:0000313" key="3">
    <source>
        <dbReference type="Proteomes" id="UP001204144"/>
    </source>
</evidence>
<dbReference type="PROSITE" id="PS50042">
    <property type="entry name" value="CNMP_BINDING_3"/>
    <property type="match status" value="1"/>
</dbReference>
<dbReference type="Proteomes" id="UP001204144">
    <property type="component" value="Unassembled WGS sequence"/>
</dbReference>
<proteinExistence type="predicted"/>
<dbReference type="CDD" id="cd00038">
    <property type="entry name" value="CAP_ED"/>
    <property type="match status" value="1"/>
</dbReference>
<evidence type="ECO:0000313" key="2">
    <source>
        <dbReference type="EMBL" id="MCP9761606.1"/>
    </source>
</evidence>
<gene>
    <name evidence="2" type="ORF">EGI31_01475</name>
</gene>